<sequence length="82" mass="9390">MIAEQQPNLIEKVFSGRLPFCVTPIDRRGSKQFEEVARKDCKSILCEVSPVLSQPHRSKEPFVPLERHLLATFSGFFSHFNS</sequence>
<organism evidence="1 2">
    <name type="scientific">Tetranychus urticae</name>
    <name type="common">Two-spotted spider mite</name>
    <dbReference type="NCBI Taxonomy" id="32264"/>
    <lineage>
        <taxon>Eukaryota</taxon>
        <taxon>Metazoa</taxon>
        <taxon>Ecdysozoa</taxon>
        <taxon>Arthropoda</taxon>
        <taxon>Chelicerata</taxon>
        <taxon>Arachnida</taxon>
        <taxon>Acari</taxon>
        <taxon>Acariformes</taxon>
        <taxon>Trombidiformes</taxon>
        <taxon>Prostigmata</taxon>
        <taxon>Eleutherengona</taxon>
        <taxon>Raphignathae</taxon>
        <taxon>Tetranychoidea</taxon>
        <taxon>Tetranychidae</taxon>
        <taxon>Tetranychus</taxon>
    </lineage>
</organism>
<evidence type="ECO:0000313" key="2">
    <source>
        <dbReference type="Proteomes" id="UP000015104"/>
    </source>
</evidence>
<name>T1L0E8_TETUR</name>
<dbReference type="EnsemblMetazoa" id="tetur30g00380.1">
    <property type="protein sequence ID" value="tetur30g00380.1"/>
    <property type="gene ID" value="tetur30g00380"/>
</dbReference>
<reference evidence="2" key="1">
    <citation type="submission" date="2011-08" db="EMBL/GenBank/DDBJ databases">
        <authorList>
            <person name="Rombauts S."/>
        </authorList>
    </citation>
    <scope>NUCLEOTIDE SEQUENCE</scope>
    <source>
        <strain evidence="2">London</strain>
    </source>
</reference>
<dbReference type="Proteomes" id="UP000015104">
    <property type="component" value="Unassembled WGS sequence"/>
</dbReference>
<protein>
    <submittedName>
        <fullName evidence="1">Uncharacterized protein</fullName>
    </submittedName>
</protein>
<keyword evidence="2" id="KW-1185">Reference proteome</keyword>
<proteinExistence type="predicted"/>
<reference evidence="1" key="2">
    <citation type="submission" date="2015-06" db="UniProtKB">
        <authorList>
            <consortium name="EnsemblMetazoa"/>
        </authorList>
    </citation>
    <scope>IDENTIFICATION</scope>
</reference>
<accession>T1L0E8</accession>
<evidence type="ECO:0000313" key="1">
    <source>
        <dbReference type="EnsemblMetazoa" id="tetur30g00380.1"/>
    </source>
</evidence>
<dbReference type="HOGENOM" id="CLU_2561249_0_0_1"/>
<dbReference type="EMBL" id="CAEY01000863">
    <property type="status" value="NOT_ANNOTATED_CDS"/>
    <property type="molecule type" value="Genomic_DNA"/>
</dbReference>
<dbReference type="AlphaFoldDB" id="T1L0E8"/>